<reference evidence="1" key="1">
    <citation type="submission" date="2021-11" db="EMBL/GenBank/DDBJ databases">
        <authorList>
            <consortium name="Genoscope - CEA"/>
            <person name="William W."/>
        </authorList>
    </citation>
    <scope>NUCLEOTIDE SEQUENCE</scope>
</reference>
<dbReference type="EMBL" id="CAKKNE010000005">
    <property type="protein sequence ID" value="CAH0376068.1"/>
    <property type="molecule type" value="Genomic_DNA"/>
</dbReference>
<accession>A0A8J2STN2</accession>
<name>A0A8J2STN2_9STRA</name>
<dbReference type="Proteomes" id="UP000789595">
    <property type="component" value="Unassembled WGS sequence"/>
</dbReference>
<keyword evidence="2" id="KW-1185">Reference proteome</keyword>
<evidence type="ECO:0000313" key="1">
    <source>
        <dbReference type="EMBL" id="CAH0376068.1"/>
    </source>
</evidence>
<sequence>APHTPSVSRDQRTSASRARLRRVLHLDEDLAHARRVARRGDRVGLQIDQTDDALPRVRRLVVRRHLLHFHLFLLPIGLHAALEGRLALGLELRECCFCLGLVFRHQSGLVVPPLIHGRIEGRHLLLIKTDAHVCGRGHGAVLDGGVHEVHGAATGRRGRCYGTVGWWLGVARHTRMRSSTGCEAATTPQLLGSLGASTGPGMRRWKFNNH</sequence>
<dbReference type="AlphaFoldDB" id="A0A8J2STN2"/>
<organism evidence="1 2">
    <name type="scientific">Pelagomonas calceolata</name>
    <dbReference type="NCBI Taxonomy" id="35677"/>
    <lineage>
        <taxon>Eukaryota</taxon>
        <taxon>Sar</taxon>
        <taxon>Stramenopiles</taxon>
        <taxon>Ochrophyta</taxon>
        <taxon>Pelagophyceae</taxon>
        <taxon>Pelagomonadales</taxon>
        <taxon>Pelagomonadaceae</taxon>
        <taxon>Pelagomonas</taxon>
    </lineage>
</organism>
<evidence type="ECO:0000313" key="2">
    <source>
        <dbReference type="Proteomes" id="UP000789595"/>
    </source>
</evidence>
<gene>
    <name evidence="1" type="ORF">PECAL_5P06220</name>
</gene>
<protein>
    <submittedName>
        <fullName evidence="1">Uncharacterized protein</fullName>
    </submittedName>
</protein>
<proteinExistence type="predicted"/>
<comment type="caution">
    <text evidence="1">The sequence shown here is derived from an EMBL/GenBank/DDBJ whole genome shotgun (WGS) entry which is preliminary data.</text>
</comment>
<feature type="non-terminal residue" evidence="1">
    <location>
        <position position="1"/>
    </location>
</feature>